<feature type="domain" description="F-box" evidence="1">
    <location>
        <begin position="10"/>
        <end position="56"/>
    </location>
</feature>
<dbReference type="InterPro" id="IPR036322">
    <property type="entry name" value="WD40_repeat_dom_sf"/>
</dbReference>
<dbReference type="InterPro" id="IPR001810">
    <property type="entry name" value="F-box_dom"/>
</dbReference>
<dbReference type="Pfam" id="PF12937">
    <property type="entry name" value="F-box-like"/>
    <property type="match status" value="1"/>
</dbReference>
<dbReference type="eggNOG" id="ENOG502SNIU">
    <property type="taxonomic scope" value="Eukaryota"/>
</dbReference>
<dbReference type="AlphaFoldDB" id="S7RQ78"/>
<evidence type="ECO:0000259" key="1">
    <source>
        <dbReference type="PROSITE" id="PS50181"/>
    </source>
</evidence>
<dbReference type="HOGENOM" id="CLU_024271_1_0_1"/>
<accession>S7RQ78</accession>
<reference evidence="2 3" key="1">
    <citation type="journal article" date="2012" name="Science">
        <title>The Paleozoic origin of enzymatic lignin decomposition reconstructed from 31 fungal genomes.</title>
        <authorList>
            <person name="Floudas D."/>
            <person name="Binder M."/>
            <person name="Riley R."/>
            <person name="Barry K."/>
            <person name="Blanchette R.A."/>
            <person name="Henrissat B."/>
            <person name="Martinez A.T."/>
            <person name="Otillar R."/>
            <person name="Spatafora J.W."/>
            <person name="Yadav J.S."/>
            <person name="Aerts A."/>
            <person name="Benoit I."/>
            <person name="Boyd A."/>
            <person name="Carlson A."/>
            <person name="Copeland A."/>
            <person name="Coutinho P.M."/>
            <person name="de Vries R.P."/>
            <person name="Ferreira P."/>
            <person name="Findley K."/>
            <person name="Foster B."/>
            <person name="Gaskell J."/>
            <person name="Glotzer D."/>
            <person name="Gorecki P."/>
            <person name="Heitman J."/>
            <person name="Hesse C."/>
            <person name="Hori C."/>
            <person name="Igarashi K."/>
            <person name="Jurgens J.A."/>
            <person name="Kallen N."/>
            <person name="Kersten P."/>
            <person name="Kohler A."/>
            <person name="Kuees U."/>
            <person name="Kumar T.K.A."/>
            <person name="Kuo A."/>
            <person name="LaButti K."/>
            <person name="Larrondo L.F."/>
            <person name="Lindquist E."/>
            <person name="Ling A."/>
            <person name="Lombard V."/>
            <person name="Lucas S."/>
            <person name="Lundell T."/>
            <person name="Martin R."/>
            <person name="McLaughlin D.J."/>
            <person name="Morgenstern I."/>
            <person name="Morin E."/>
            <person name="Murat C."/>
            <person name="Nagy L.G."/>
            <person name="Nolan M."/>
            <person name="Ohm R.A."/>
            <person name="Patyshakuliyeva A."/>
            <person name="Rokas A."/>
            <person name="Ruiz-Duenas F.J."/>
            <person name="Sabat G."/>
            <person name="Salamov A."/>
            <person name="Samejima M."/>
            <person name="Schmutz J."/>
            <person name="Slot J.C."/>
            <person name="St John F."/>
            <person name="Stenlid J."/>
            <person name="Sun H."/>
            <person name="Sun S."/>
            <person name="Syed K."/>
            <person name="Tsang A."/>
            <person name="Wiebenga A."/>
            <person name="Young D."/>
            <person name="Pisabarro A."/>
            <person name="Eastwood D.C."/>
            <person name="Martin F."/>
            <person name="Cullen D."/>
            <person name="Grigoriev I.V."/>
            <person name="Hibbett D.S."/>
        </authorList>
    </citation>
    <scope>NUCLEOTIDE SEQUENCE [LARGE SCALE GENOMIC DNA]</scope>
    <source>
        <strain evidence="2 3">ATCC 11539</strain>
    </source>
</reference>
<proteinExistence type="predicted"/>
<dbReference type="KEGG" id="gtr:GLOTRDRAFT_121088"/>
<dbReference type="SMART" id="SM00256">
    <property type="entry name" value="FBOX"/>
    <property type="match status" value="1"/>
</dbReference>
<sequence>MTRSTDDRVAAGLLTLPGEVFYHIAAFLDLADVIRLRKTCTILCDLTREKSVWFDIIRRQQQYLPMPPGARAQDSLAEYTSSELESIATKAYHIERTWKRPRQTPLKRFTPHFGSFILALELYRDRWLLCVYSEGVVALWDLEKRPEAEMESSASCRACIRLRGNRPWTSSVSCLDADDSGIIVATTRTEGPSTTCIFRIPFTPGDGYPDYDYEEVATIYSSSAQIVRAINPGLHLVAFSHSCYIDVIDWRTQECCSISVRSEDLDELWNGIVGVRFCDAHILCIKTRSVELYPLPPLPISSSAPAPRVPPTTSRAFPNTTFRGVSISRPSPSSPHSISFLAYDVLRGLFHYTISLPSPSPSPSPAGELAVRLAGVHALTSLARSPSVSALAAEISGRNTGRGFVSACALGPEGRRGVWIERTRGSTRRSVVVFSATTPLGCEGEGGEIDGRPVYEVGSYDLRDDLTHCAFSEVTGRIALGTRSGHIQVL</sequence>
<dbReference type="Gene3D" id="1.20.1280.50">
    <property type="match status" value="1"/>
</dbReference>
<dbReference type="GeneID" id="19300704"/>
<gene>
    <name evidence="2" type="ORF">GLOTRDRAFT_121088</name>
</gene>
<dbReference type="STRING" id="670483.S7RQ78"/>
<dbReference type="EMBL" id="KB469300">
    <property type="protein sequence ID" value="EPQ56745.1"/>
    <property type="molecule type" value="Genomic_DNA"/>
</dbReference>
<dbReference type="PROSITE" id="PS50181">
    <property type="entry name" value="FBOX"/>
    <property type="match status" value="1"/>
</dbReference>
<dbReference type="InterPro" id="IPR036047">
    <property type="entry name" value="F-box-like_dom_sf"/>
</dbReference>
<organism evidence="2 3">
    <name type="scientific">Gloeophyllum trabeum (strain ATCC 11539 / FP-39264 / Madison 617)</name>
    <name type="common">Brown rot fungus</name>
    <dbReference type="NCBI Taxonomy" id="670483"/>
    <lineage>
        <taxon>Eukaryota</taxon>
        <taxon>Fungi</taxon>
        <taxon>Dikarya</taxon>
        <taxon>Basidiomycota</taxon>
        <taxon>Agaricomycotina</taxon>
        <taxon>Agaricomycetes</taxon>
        <taxon>Gloeophyllales</taxon>
        <taxon>Gloeophyllaceae</taxon>
        <taxon>Gloeophyllum</taxon>
    </lineage>
</organism>
<dbReference type="RefSeq" id="XP_007865419.1">
    <property type="nucleotide sequence ID" value="XM_007867228.1"/>
</dbReference>
<dbReference type="Proteomes" id="UP000030669">
    <property type="component" value="Unassembled WGS sequence"/>
</dbReference>
<name>S7RQ78_GLOTA</name>
<protein>
    <recommendedName>
        <fullName evidence="1">F-box domain-containing protein</fullName>
    </recommendedName>
</protein>
<dbReference type="OMA" id="SHACSVE"/>
<dbReference type="SUPFAM" id="SSF81383">
    <property type="entry name" value="F-box domain"/>
    <property type="match status" value="1"/>
</dbReference>
<keyword evidence="3" id="KW-1185">Reference proteome</keyword>
<evidence type="ECO:0000313" key="2">
    <source>
        <dbReference type="EMBL" id="EPQ56745.1"/>
    </source>
</evidence>
<dbReference type="SUPFAM" id="SSF50978">
    <property type="entry name" value="WD40 repeat-like"/>
    <property type="match status" value="1"/>
</dbReference>
<dbReference type="OrthoDB" id="3252787at2759"/>
<evidence type="ECO:0000313" key="3">
    <source>
        <dbReference type="Proteomes" id="UP000030669"/>
    </source>
</evidence>